<dbReference type="InterPro" id="IPR006578">
    <property type="entry name" value="MADF-dom"/>
</dbReference>
<keyword evidence="3" id="KW-1185">Reference proteome</keyword>
<evidence type="ECO:0000313" key="2">
    <source>
        <dbReference type="EMBL" id="KAK3778736.1"/>
    </source>
</evidence>
<accession>A0AAE1A1F3</accession>
<feature type="domain" description="MADF" evidence="1">
    <location>
        <begin position="123"/>
        <end position="158"/>
    </location>
</feature>
<evidence type="ECO:0000259" key="1">
    <source>
        <dbReference type="Pfam" id="PF10545"/>
    </source>
</evidence>
<protein>
    <recommendedName>
        <fullName evidence="1">MADF domain-containing protein</fullName>
    </recommendedName>
</protein>
<name>A0AAE1A1F3_9GAST</name>
<sequence length="162" mass="19162">MQQSSVKTGQSCFHHVRSLGIKNYGLEPMKYLHSERRNKFSCPYILWAETTFGQVITSLESFRSDDVERFDDQHVEDISDLPVWSHFSCDLRWFSFEQDRVSIGAARWCGWCLSEGKKSASMIEEFRNHECLWDTRSKKYFNKNKRIAALERMSQSQERVCE</sequence>
<dbReference type="EMBL" id="JAWDGP010002895">
    <property type="protein sequence ID" value="KAK3778736.1"/>
    <property type="molecule type" value="Genomic_DNA"/>
</dbReference>
<organism evidence="2 3">
    <name type="scientific">Elysia crispata</name>
    <name type="common">lettuce slug</name>
    <dbReference type="NCBI Taxonomy" id="231223"/>
    <lineage>
        <taxon>Eukaryota</taxon>
        <taxon>Metazoa</taxon>
        <taxon>Spiralia</taxon>
        <taxon>Lophotrochozoa</taxon>
        <taxon>Mollusca</taxon>
        <taxon>Gastropoda</taxon>
        <taxon>Heterobranchia</taxon>
        <taxon>Euthyneura</taxon>
        <taxon>Panpulmonata</taxon>
        <taxon>Sacoglossa</taxon>
        <taxon>Placobranchoidea</taxon>
        <taxon>Plakobranchidae</taxon>
        <taxon>Elysia</taxon>
    </lineage>
</organism>
<gene>
    <name evidence="2" type="ORF">RRG08_013007</name>
</gene>
<reference evidence="2" key="1">
    <citation type="journal article" date="2023" name="G3 (Bethesda)">
        <title>A reference genome for the long-term kleptoplast-retaining sea slug Elysia crispata morphotype clarki.</title>
        <authorList>
            <person name="Eastman K.E."/>
            <person name="Pendleton A.L."/>
            <person name="Shaikh M.A."/>
            <person name="Suttiyut T."/>
            <person name="Ogas R."/>
            <person name="Tomko P."/>
            <person name="Gavelis G."/>
            <person name="Widhalm J.R."/>
            <person name="Wisecaver J.H."/>
        </authorList>
    </citation>
    <scope>NUCLEOTIDE SEQUENCE</scope>
    <source>
        <strain evidence="2">ECLA1</strain>
    </source>
</reference>
<proteinExistence type="predicted"/>
<dbReference type="Proteomes" id="UP001283361">
    <property type="component" value="Unassembled WGS sequence"/>
</dbReference>
<dbReference type="AlphaFoldDB" id="A0AAE1A1F3"/>
<evidence type="ECO:0000313" key="3">
    <source>
        <dbReference type="Proteomes" id="UP001283361"/>
    </source>
</evidence>
<comment type="caution">
    <text evidence="2">The sequence shown here is derived from an EMBL/GenBank/DDBJ whole genome shotgun (WGS) entry which is preliminary data.</text>
</comment>
<dbReference type="Pfam" id="PF10545">
    <property type="entry name" value="MADF_DNA_bdg"/>
    <property type="match status" value="1"/>
</dbReference>